<dbReference type="GO" id="GO:0080120">
    <property type="term" value="P:CAAX-box protein maturation"/>
    <property type="evidence" value="ECO:0007669"/>
    <property type="project" value="UniProtKB-ARBA"/>
</dbReference>
<keyword evidence="4" id="KW-1185">Reference proteome</keyword>
<name>A0A853CH71_9ACTN</name>
<organism evidence="3 4">
    <name type="scientific">Petropleomorpha daqingensis</name>
    <dbReference type="NCBI Taxonomy" id="2026353"/>
    <lineage>
        <taxon>Bacteria</taxon>
        <taxon>Bacillati</taxon>
        <taxon>Actinomycetota</taxon>
        <taxon>Actinomycetes</taxon>
        <taxon>Geodermatophilales</taxon>
        <taxon>Geodermatophilaceae</taxon>
        <taxon>Petropleomorpha</taxon>
    </lineage>
</organism>
<reference evidence="3 4" key="1">
    <citation type="submission" date="2020-07" db="EMBL/GenBank/DDBJ databases">
        <title>Sequencing the genomes of 1000 actinobacteria strains.</title>
        <authorList>
            <person name="Klenk H.-P."/>
        </authorList>
    </citation>
    <scope>NUCLEOTIDE SEQUENCE [LARGE SCALE GENOMIC DNA]</scope>
    <source>
        <strain evidence="3 4">DSM 104001</strain>
    </source>
</reference>
<dbReference type="Pfam" id="PF02517">
    <property type="entry name" value="Rce1-like"/>
    <property type="match status" value="1"/>
</dbReference>
<accession>A0A853CH71</accession>
<dbReference type="Proteomes" id="UP000541969">
    <property type="component" value="Unassembled WGS sequence"/>
</dbReference>
<dbReference type="InterPro" id="IPR003675">
    <property type="entry name" value="Rce1/LyrA-like_dom"/>
</dbReference>
<keyword evidence="1" id="KW-0472">Membrane</keyword>
<dbReference type="RefSeq" id="WP_179717834.1">
    <property type="nucleotide sequence ID" value="NZ_JACBZT010000001.1"/>
</dbReference>
<evidence type="ECO:0000313" key="4">
    <source>
        <dbReference type="Proteomes" id="UP000541969"/>
    </source>
</evidence>
<comment type="caution">
    <text evidence="3">The sequence shown here is derived from an EMBL/GenBank/DDBJ whole genome shotgun (WGS) entry which is preliminary data.</text>
</comment>
<sequence>MTALSEAQQEKLLVERTVLDEQVRTACERDPEPWSPLTWLGPLLALLAIVVLGNVLAPLLAPDHGTARAVYGIAITVGGELLLIAALYAFGRGVAAREGGWRTAFGLDGVRRRDWLPWITGFAILYACRTAVTLVAAALTDGRAVREASNLPLGHPTVLSVVVLGLTAVVLAPIAEELMFRGLLLRSFMRKMGFWPAALLSSLLFALFHVYEVSTLLGAVTLALSVGVLGLGNCYVVRVTGRLAPAILIHATYNALALTLAVFAALS</sequence>
<evidence type="ECO:0000256" key="1">
    <source>
        <dbReference type="SAM" id="Phobius"/>
    </source>
</evidence>
<dbReference type="PANTHER" id="PTHR36435">
    <property type="entry name" value="SLR1288 PROTEIN"/>
    <property type="match status" value="1"/>
</dbReference>
<evidence type="ECO:0000313" key="3">
    <source>
        <dbReference type="EMBL" id="NYJ06606.1"/>
    </source>
</evidence>
<gene>
    <name evidence="3" type="ORF">GGQ55_002884</name>
</gene>
<feature type="transmembrane region" description="Helical" evidence="1">
    <location>
        <begin position="69"/>
        <end position="94"/>
    </location>
</feature>
<feature type="transmembrane region" description="Helical" evidence="1">
    <location>
        <begin position="217"/>
        <end position="236"/>
    </location>
</feature>
<feature type="transmembrane region" description="Helical" evidence="1">
    <location>
        <begin position="192"/>
        <end position="211"/>
    </location>
</feature>
<evidence type="ECO:0000259" key="2">
    <source>
        <dbReference type="Pfam" id="PF02517"/>
    </source>
</evidence>
<dbReference type="GO" id="GO:0004175">
    <property type="term" value="F:endopeptidase activity"/>
    <property type="evidence" value="ECO:0007669"/>
    <property type="project" value="UniProtKB-ARBA"/>
</dbReference>
<feature type="transmembrane region" description="Helical" evidence="1">
    <location>
        <begin position="243"/>
        <end position="266"/>
    </location>
</feature>
<feature type="domain" description="CAAX prenyl protease 2/Lysostaphin resistance protein A-like" evidence="2">
    <location>
        <begin position="161"/>
        <end position="256"/>
    </location>
</feature>
<dbReference type="InterPro" id="IPR052710">
    <property type="entry name" value="CAAX_protease"/>
</dbReference>
<dbReference type="PANTHER" id="PTHR36435:SF1">
    <property type="entry name" value="CAAX AMINO TERMINAL PROTEASE FAMILY PROTEIN"/>
    <property type="match status" value="1"/>
</dbReference>
<proteinExistence type="predicted"/>
<feature type="transmembrane region" description="Helical" evidence="1">
    <location>
        <begin position="37"/>
        <end position="57"/>
    </location>
</feature>
<keyword evidence="1" id="KW-0812">Transmembrane</keyword>
<dbReference type="AlphaFoldDB" id="A0A853CH71"/>
<keyword evidence="1" id="KW-1133">Transmembrane helix</keyword>
<feature type="transmembrane region" description="Helical" evidence="1">
    <location>
        <begin position="158"/>
        <end position="180"/>
    </location>
</feature>
<feature type="transmembrane region" description="Helical" evidence="1">
    <location>
        <begin position="115"/>
        <end position="138"/>
    </location>
</feature>
<dbReference type="EMBL" id="JACBZT010000001">
    <property type="protein sequence ID" value="NYJ06606.1"/>
    <property type="molecule type" value="Genomic_DNA"/>
</dbReference>
<protein>
    <recommendedName>
        <fullName evidence="2">CAAX prenyl protease 2/Lysostaphin resistance protein A-like domain-containing protein</fullName>
    </recommendedName>
</protein>